<dbReference type="Pfam" id="PF13947">
    <property type="entry name" value="GUB_WAK_bind"/>
    <property type="match status" value="1"/>
</dbReference>
<evidence type="ECO:0000256" key="3">
    <source>
        <dbReference type="ARBA" id="ARBA00004906"/>
    </source>
</evidence>
<dbReference type="KEGG" id="qlo:115971450"/>
<evidence type="ECO:0000256" key="7">
    <source>
        <dbReference type="ARBA" id="ARBA00022723"/>
    </source>
</evidence>
<evidence type="ECO:0000256" key="10">
    <source>
        <dbReference type="ARBA" id="ARBA00022786"/>
    </source>
</evidence>
<dbReference type="EC" id="2.3.2.27" evidence="4"/>
<evidence type="ECO:0000256" key="1">
    <source>
        <dbReference type="ARBA" id="ARBA00000900"/>
    </source>
</evidence>
<dbReference type="GO" id="GO:0061630">
    <property type="term" value="F:ubiquitin protein ligase activity"/>
    <property type="evidence" value="ECO:0007669"/>
    <property type="project" value="UniProtKB-EC"/>
</dbReference>
<dbReference type="RefSeq" id="XP_030947233.1">
    <property type="nucleotide sequence ID" value="XM_031091373.1"/>
</dbReference>
<dbReference type="Proteomes" id="UP000594261">
    <property type="component" value="Chromosome 12"/>
</dbReference>
<evidence type="ECO:0000256" key="9">
    <source>
        <dbReference type="ARBA" id="ARBA00022771"/>
    </source>
</evidence>
<reference evidence="18" key="2">
    <citation type="submission" date="2021-01" db="UniProtKB">
        <authorList>
            <consortium name="EnsemblPlants"/>
        </authorList>
    </citation>
    <scope>IDENTIFICATION</scope>
</reference>
<dbReference type="PANTHER" id="PTHR46279:SF12">
    <property type="entry name" value="RING-TYPE E3 UBIQUITIN TRANSFERASE"/>
    <property type="match status" value="1"/>
</dbReference>
<dbReference type="AlphaFoldDB" id="A0A7N2REA7"/>
<evidence type="ECO:0000256" key="12">
    <source>
        <dbReference type="ARBA" id="ARBA00022989"/>
    </source>
</evidence>
<evidence type="ECO:0000256" key="6">
    <source>
        <dbReference type="ARBA" id="ARBA00022692"/>
    </source>
</evidence>
<dbReference type="OMA" id="AGPDIHY"/>
<evidence type="ECO:0000256" key="13">
    <source>
        <dbReference type="ARBA" id="ARBA00023136"/>
    </source>
</evidence>
<comment type="subcellular location">
    <subcellularLocation>
        <location evidence="2">Membrane</location>
        <topology evidence="2">Single-pass membrane protein</topology>
    </subcellularLocation>
</comment>
<dbReference type="EnsemblPlants" id="QL12p009880:mrna">
    <property type="protein sequence ID" value="QL12p009880:mrna"/>
    <property type="gene ID" value="QL12p009880"/>
</dbReference>
<dbReference type="GO" id="GO:0008270">
    <property type="term" value="F:zinc ion binding"/>
    <property type="evidence" value="ECO:0007669"/>
    <property type="project" value="UniProtKB-KW"/>
</dbReference>
<dbReference type="GO" id="GO:0016020">
    <property type="term" value="C:membrane"/>
    <property type="evidence" value="ECO:0007669"/>
    <property type="project" value="UniProtKB-SubCell"/>
</dbReference>
<feature type="transmembrane region" description="Helical" evidence="15">
    <location>
        <begin position="216"/>
        <end position="238"/>
    </location>
</feature>
<evidence type="ECO:0000256" key="4">
    <source>
        <dbReference type="ARBA" id="ARBA00012483"/>
    </source>
</evidence>
<reference evidence="18 19" key="1">
    <citation type="journal article" date="2016" name="G3 (Bethesda)">
        <title>First Draft Assembly and Annotation of the Genome of a California Endemic Oak Quercus lobata Nee (Fagaceae).</title>
        <authorList>
            <person name="Sork V.L."/>
            <person name="Fitz-Gibbon S.T."/>
            <person name="Puiu D."/>
            <person name="Crepeau M."/>
            <person name="Gugger P.F."/>
            <person name="Sherman R."/>
            <person name="Stevens K."/>
            <person name="Langley C.H."/>
            <person name="Pellegrini M."/>
            <person name="Salzberg S.L."/>
        </authorList>
    </citation>
    <scope>NUCLEOTIDE SEQUENCE [LARGE SCALE GENOMIC DNA]</scope>
    <source>
        <strain evidence="18 19">cv. SW786</strain>
    </source>
</reference>
<protein>
    <recommendedName>
        <fullName evidence="4">RING-type E3 ubiquitin transferase</fullName>
        <ecNumber evidence="4">2.3.2.27</ecNumber>
    </recommendedName>
</protein>
<keyword evidence="11" id="KW-0862">Zinc</keyword>
<feature type="domain" description="Wall-associated receptor kinase galacturonan-binding" evidence="17">
    <location>
        <begin position="24"/>
        <end position="90"/>
    </location>
</feature>
<keyword evidence="7" id="KW-0479">Metal-binding</keyword>
<keyword evidence="9" id="KW-0863">Zinc-finger</keyword>
<evidence type="ECO:0000259" key="17">
    <source>
        <dbReference type="Pfam" id="PF13947"/>
    </source>
</evidence>
<dbReference type="InterPro" id="IPR025287">
    <property type="entry name" value="WAK_GUB"/>
</dbReference>
<name>A0A7N2REA7_QUELO</name>
<comment type="similarity">
    <text evidence="14">Belongs to the RING-type zinc finger family. ATL subfamily.</text>
</comment>
<evidence type="ECO:0000256" key="5">
    <source>
        <dbReference type="ARBA" id="ARBA00022679"/>
    </source>
</evidence>
<dbReference type="InterPro" id="IPR046948">
    <property type="entry name" value="ATL20-22-like"/>
</dbReference>
<evidence type="ECO:0000256" key="14">
    <source>
        <dbReference type="ARBA" id="ARBA00024209"/>
    </source>
</evidence>
<evidence type="ECO:0000256" key="11">
    <source>
        <dbReference type="ARBA" id="ARBA00022833"/>
    </source>
</evidence>
<dbReference type="KEGG" id="qlo:115971316"/>
<feature type="signal peptide" evidence="16">
    <location>
        <begin position="1"/>
        <end position="19"/>
    </location>
</feature>
<organism evidence="18 19">
    <name type="scientific">Quercus lobata</name>
    <name type="common">Valley oak</name>
    <dbReference type="NCBI Taxonomy" id="97700"/>
    <lineage>
        <taxon>Eukaryota</taxon>
        <taxon>Viridiplantae</taxon>
        <taxon>Streptophyta</taxon>
        <taxon>Embryophyta</taxon>
        <taxon>Tracheophyta</taxon>
        <taxon>Spermatophyta</taxon>
        <taxon>Magnoliopsida</taxon>
        <taxon>eudicotyledons</taxon>
        <taxon>Gunneridae</taxon>
        <taxon>Pentapetalae</taxon>
        <taxon>rosids</taxon>
        <taxon>fabids</taxon>
        <taxon>Fagales</taxon>
        <taxon>Fagaceae</taxon>
        <taxon>Quercus</taxon>
    </lineage>
</organism>
<evidence type="ECO:0000313" key="18">
    <source>
        <dbReference type="EnsemblPlants" id="QL12p010554:mrna"/>
    </source>
</evidence>
<sequence>MDAFLFLILFSSTLLSINASEDTCTMMQCGDGAPKIQFPFQVKGLQLQHCGHPGFELVCKDNTTFIPFPSYNGDLVVKSISYHTKSLSLLDPKNCVHEVFLNLNLSLTPFHYYHVLKNYTYLNCSSRLISSSFSEIPCLSGSKYHVYTVEPSLALPNSCRPVKTVAIPFQYSPYLADNSFGLGLSWDLPGSEDCEANGSHCGLKDKTGCFNLAHDIVFSIGIFIFAMVVATVTIIRIYHSKKIHCQDEEKYSAVVEKLGDYNQIVKPSK</sequence>
<keyword evidence="19" id="KW-1185">Reference proteome</keyword>
<evidence type="ECO:0000313" key="19">
    <source>
        <dbReference type="Proteomes" id="UP000594261"/>
    </source>
</evidence>
<keyword evidence="6 15" id="KW-0812">Transmembrane</keyword>
<keyword evidence="12 15" id="KW-1133">Transmembrane helix</keyword>
<evidence type="ECO:0000256" key="8">
    <source>
        <dbReference type="ARBA" id="ARBA00022729"/>
    </source>
</evidence>
<dbReference type="EnsemblPlants" id="QL12p010554:mrna">
    <property type="protein sequence ID" value="QL12p010554:mrna"/>
    <property type="gene ID" value="QL12p010554"/>
</dbReference>
<proteinExistence type="inferred from homology"/>
<keyword evidence="13 15" id="KW-0472">Membrane</keyword>
<keyword evidence="10" id="KW-0833">Ubl conjugation pathway</keyword>
<comment type="pathway">
    <text evidence="3">Protein modification; protein ubiquitination.</text>
</comment>
<keyword evidence="5" id="KW-0808">Transferase</keyword>
<dbReference type="OrthoDB" id="1641101at2759"/>
<dbReference type="GeneID" id="115971450"/>
<dbReference type="EMBL" id="LRBV02000012">
    <property type="status" value="NOT_ANNOTATED_CDS"/>
    <property type="molecule type" value="Genomic_DNA"/>
</dbReference>
<comment type="catalytic activity">
    <reaction evidence="1">
        <text>S-ubiquitinyl-[E2 ubiquitin-conjugating enzyme]-L-cysteine + [acceptor protein]-L-lysine = [E2 ubiquitin-conjugating enzyme]-L-cysteine + N(6)-ubiquitinyl-[acceptor protein]-L-lysine.</text>
        <dbReference type="EC" id="2.3.2.27"/>
    </reaction>
</comment>
<accession>A0A7N2REA7</accession>
<dbReference type="Gramene" id="QL12p010554:mrna">
    <property type="protein sequence ID" value="QL12p010554:mrna"/>
    <property type="gene ID" value="QL12p010554"/>
</dbReference>
<dbReference type="PANTHER" id="PTHR46279">
    <property type="entry name" value="RING/U-BOX SUPERFAMILY PROTEIN"/>
    <property type="match status" value="1"/>
</dbReference>
<keyword evidence="8 16" id="KW-0732">Signal</keyword>
<evidence type="ECO:0000256" key="15">
    <source>
        <dbReference type="SAM" id="Phobius"/>
    </source>
</evidence>
<evidence type="ECO:0000256" key="16">
    <source>
        <dbReference type="SAM" id="SignalP"/>
    </source>
</evidence>
<feature type="chain" id="PRO_5044661073" description="RING-type E3 ubiquitin transferase" evidence="16">
    <location>
        <begin position="20"/>
        <end position="269"/>
    </location>
</feature>
<evidence type="ECO:0000256" key="2">
    <source>
        <dbReference type="ARBA" id="ARBA00004167"/>
    </source>
</evidence>
<gene>
    <name evidence="18" type="primary">LOC115971450</name>
</gene>
<dbReference type="GO" id="GO:0030247">
    <property type="term" value="F:polysaccharide binding"/>
    <property type="evidence" value="ECO:0007669"/>
    <property type="project" value="InterPro"/>
</dbReference>
<dbReference type="Gramene" id="QL12p009880:mrna">
    <property type="protein sequence ID" value="QL12p009880:mrna"/>
    <property type="gene ID" value="QL12p009880"/>
</dbReference>